<evidence type="ECO:0000256" key="1">
    <source>
        <dbReference type="SAM" id="Coils"/>
    </source>
</evidence>
<accession>A0ABS3W9E7</accession>
<sequence>MQNEPNRSPSPWQMVMALNQYVQQLQGQVNEQQAVIGRLCRQLDDLNERMNAAENKPYYHVDTIQYHFDQLKVEKLSGTLNIGMSAPSEEQVKEIGQLVMPGPGKLVVNEPKENPESGMDPQATQTPHQFPSPSASGMPAFVAPPPPYPEIRRAVDCYLDQEAPLRLQQIEAQAGIALDPYHRKLVIEDIRKQMNPRIQFYIQTLTRKAEEEQKKGTPGEAQEPAIEADVIRKTERDIDLALQNYVGRLAP</sequence>
<evidence type="ECO:0000313" key="4">
    <source>
        <dbReference type="Proteomes" id="UP000670947"/>
    </source>
</evidence>
<evidence type="ECO:0000313" key="3">
    <source>
        <dbReference type="EMBL" id="MBO7744952.1"/>
    </source>
</evidence>
<keyword evidence="4" id="KW-1185">Reference proteome</keyword>
<evidence type="ECO:0000256" key="2">
    <source>
        <dbReference type="SAM" id="MobiDB-lite"/>
    </source>
</evidence>
<evidence type="ECO:0008006" key="5">
    <source>
        <dbReference type="Google" id="ProtNLM"/>
    </source>
</evidence>
<proteinExistence type="predicted"/>
<dbReference type="EMBL" id="JAGGDJ010000006">
    <property type="protein sequence ID" value="MBO7744952.1"/>
    <property type="molecule type" value="Genomic_DNA"/>
</dbReference>
<feature type="region of interest" description="Disordered" evidence="2">
    <location>
        <begin position="209"/>
        <end position="228"/>
    </location>
</feature>
<gene>
    <name evidence="3" type="ORF">I8J29_12155</name>
</gene>
<reference evidence="3 4" key="1">
    <citation type="submission" date="2021-03" db="EMBL/GenBank/DDBJ databases">
        <title>Paenibacillus artemisicola MWE-103 whole genome sequence.</title>
        <authorList>
            <person name="Ham Y.J."/>
        </authorList>
    </citation>
    <scope>NUCLEOTIDE SEQUENCE [LARGE SCALE GENOMIC DNA]</scope>
    <source>
        <strain evidence="3 4">MWE-103</strain>
    </source>
</reference>
<feature type="coiled-coil region" evidence="1">
    <location>
        <begin position="29"/>
        <end position="56"/>
    </location>
</feature>
<feature type="region of interest" description="Disordered" evidence="2">
    <location>
        <begin position="109"/>
        <end position="135"/>
    </location>
</feature>
<comment type="caution">
    <text evidence="3">The sequence shown here is derived from an EMBL/GenBank/DDBJ whole genome shotgun (WGS) entry which is preliminary data.</text>
</comment>
<organism evidence="3 4">
    <name type="scientific">Paenibacillus artemisiicola</name>
    <dbReference type="NCBI Taxonomy" id="1172618"/>
    <lineage>
        <taxon>Bacteria</taxon>
        <taxon>Bacillati</taxon>
        <taxon>Bacillota</taxon>
        <taxon>Bacilli</taxon>
        <taxon>Bacillales</taxon>
        <taxon>Paenibacillaceae</taxon>
        <taxon>Paenibacillus</taxon>
    </lineage>
</organism>
<dbReference type="Pfam" id="PF10737">
    <property type="entry name" value="GerPC"/>
    <property type="match status" value="2"/>
</dbReference>
<name>A0ABS3W9E7_9BACL</name>
<dbReference type="Proteomes" id="UP000670947">
    <property type="component" value="Unassembled WGS sequence"/>
</dbReference>
<dbReference type="InterPro" id="IPR019673">
    <property type="entry name" value="Spore_germination_GerPC"/>
</dbReference>
<feature type="compositionally biased region" description="Polar residues" evidence="2">
    <location>
        <begin position="122"/>
        <end position="135"/>
    </location>
</feature>
<protein>
    <recommendedName>
        <fullName evidence="5">Spore germination protein PC</fullName>
    </recommendedName>
</protein>
<keyword evidence="1" id="KW-0175">Coiled coil</keyword>
<dbReference type="RefSeq" id="WP_208847873.1">
    <property type="nucleotide sequence ID" value="NZ_JAGGDJ010000006.1"/>
</dbReference>